<dbReference type="GO" id="GO:0003677">
    <property type="term" value="F:DNA binding"/>
    <property type="evidence" value="ECO:0007669"/>
    <property type="project" value="InterPro"/>
</dbReference>
<dbReference type="NCBIfam" id="TIGR01764">
    <property type="entry name" value="excise"/>
    <property type="match status" value="1"/>
</dbReference>
<sequence length="140" mass="16456">MNKQVLSTMQVLAEAQEMFESEKVGTMLKKIDRFEQFLVKFDGLEKLIESYQHLEKLLYTSKEFLCVEEAANYLGFSKSRMYKMAEKREVPSYKPNGKNVFFAREELNDWVRSTRVSSTEEIERQAEIAANAYMLNRKSN</sequence>
<dbReference type="RefSeq" id="WP_154533402.1">
    <property type="nucleotide sequence ID" value="NZ_VUNG01000005.1"/>
</dbReference>
<dbReference type="InterPro" id="IPR041657">
    <property type="entry name" value="HTH_17"/>
</dbReference>
<evidence type="ECO:0000259" key="1">
    <source>
        <dbReference type="Pfam" id="PF12728"/>
    </source>
</evidence>
<dbReference type="InterPro" id="IPR038148">
    <property type="entry name" value="Tn1545/Tn916_Xis"/>
</dbReference>
<dbReference type="InterPro" id="IPR010093">
    <property type="entry name" value="SinI_DNA-bd"/>
</dbReference>
<feature type="domain" description="Helix-turn-helix" evidence="1">
    <location>
        <begin position="67"/>
        <end position="113"/>
    </location>
</feature>
<dbReference type="AlphaFoldDB" id="A0A7K0KD12"/>
<dbReference type="Proteomes" id="UP000438914">
    <property type="component" value="Unassembled WGS sequence"/>
</dbReference>
<dbReference type="Pfam" id="PF12728">
    <property type="entry name" value="HTH_17"/>
    <property type="match status" value="1"/>
</dbReference>
<gene>
    <name evidence="2" type="ORF">FYJ73_03885</name>
</gene>
<organism evidence="2 3">
    <name type="scientific">Hallella mizrahii</name>
    <dbReference type="NCBI Taxonomy" id="2606637"/>
    <lineage>
        <taxon>Bacteria</taxon>
        <taxon>Pseudomonadati</taxon>
        <taxon>Bacteroidota</taxon>
        <taxon>Bacteroidia</taxon>
        <taxon>Bacteroidales</taxon>
        <taxon>Prevotellaceae</taxon>
        <taxon>Hallella</taxon>
    </lineage>
</organism>
<evidence type="ECO:0000313" key="3">
    <source>
        <dbReference type="Proteomes" id="UP000438914"/>
    </source>
</evidence>
<proteinExistence type="predicted"/>
<name>A0A7K0KD12_9BACT</name>
<dbReference type="Gene3D" id="3.90.105.50">
    <property type="match status" value="1"/>
</dbReference>
<reference evidence="2 3" key="1">
    <citation type="submission" date="2019-08" db="EMBL/GenBank/DDBJ databases">
        <title>In-depth cultivation of the pig gut microbiome towards novel bacterial diversity and tailored functional studies.</title>
        <authorList>
            <person name="Wylensek D."/>
            <person name="Hitch T.C.A."/>
            <person name="Clavel T."/>
        </authorList>
    </citation>
    <scope>NUCLEOTIDE SEQUENCE [LARGE SCALE GENOMIC DNA]</scope>
    <source>
        <strain evidence="2 3">LKV-178-WT-2A</strain>
    </source>
</reference>
<accession>A0A7K0KD12</accession>
<protein>
    <submittedName>
        <fullName evidence="2">Helix-turn-helix domain-containing protein</fullName>
    </submittedName>
</protein>
<evidence type="ECO:0000313" key="2">
    <source>
        <dbReference type="EMBL" id="MST83823.1"/>
    </source>
</evidence>
<keyword evidence="3" id="KW-1185">Reference proteome</keyword>
<comment type="caution">
    <text evidence="2">The sequence shown here is derived from an EMBL/GenBank/DDBJ whole genome shotgun (WGS) entry which is preliminary data.</text>
</comment>
<dbReference type="EMBL" id="VUNG01000005">
    <property type="protein sequence ID" value="MST83823.1"/>
    <property type="molecule type" value="Genomic_DNA"/>
</dbReference>